<dbReference type="Gene3D" id="3.40.50.150">
    <property type="entry name" value="Vaccinia Virus protein VP39"/>
    <property type="match status" value="1"/>
</dbReference>
<keyword evidence="5" id="KW-1185">Reference proteome</keyword>
<dbReference type="Pfam" id="PF00501">
    <property type="entry name" value="AMP-binding"/>
    <property type="match status" value="1"/>
</dbReference>
<name>A0ABQ6YD40_9GAMM</name>
<dbReference type="RefSeq" id="WP_159659852.1">
    <property type="nucleotide sequence ID" value="NZ_AQPF01000002.1"/>
</dbReference>
<dbReference type="InterPro" id="IPR044894">
    <property type="entry name" value="TubC_N_sf"/>
</dbReference>
<dbReference type="InterPro" id="IPR001242">
    <property type="entry name" value="Condensation_dom"/>
</dbReference>
<keyword evidence="2" id="KW-0436">Ligase</keyword>
<feature type="domain" description="Carrier" evidence="3">
    <location>
        <begin position="1409"/>
        <end position="1490"/>
    </location>
</feature>
<dbReference type="CDD" id="cd02440">
    <property type="entry name" value="AdoMet_MTases"/>
    <property type="match status" value="1"/>
</dbReference>
<dbReference type="SUPFAM" id="SSF52777">
    <property type="entry name" value="CoA-dependent acyltransferases"/>
    <property type="match status" value="2"/>
</dbReference>
<dbReference type="CDD" id="cd19535">
    <property type="entry name" value="Cyc_NRPS"/>
    <property type="match status" value="1"/>
</dbReference>
<dbReference type="NCBIfam" id="TIGR01733">
    <property type="entry name" value="AA-adenyl-dom"/>
    <property type="match status" value="1"/>
</dbReference>
<comment type="caution">
    <text evidence="4">The sequence shown here is derived from an EMBL/GenBank/DDBJ whole genome shotgun (WGS) entry which is preliminary data.</text>
</comment>
<dbReference type="PANTHER" id="PTHR45527">
    <property type="entry name" value="NONRIBOSOMAL PEPTIDE SYNTHETASE"/>
    <property type="match status" value="1"/>
</dbReference>
<organism evidence="4 5">
    <name type="scientific">Alcanivorax xiamenensis</name>
    <dbReference type="NCBI Taxonomy" id="1177156"/>
    <lineage>
        <taxon>Bacteria</taxon>
        <taxon>Pseudomonadati</taxon>
        <taxon>Pseudomonadota</taxon>
        <taxon>Gammaproteobacteria</taxon>
        <taxon>Oceanospirillales</taxon>
        <taxon>Alcanivoracaceae</taxon>
        <taxon>Alcanivorax</taxon>
    </lineage>
</organism>
<evidence type="ECO:0000256" key="2">
    <source>
        <dbReference type="ARBA" id="ARBA00022598"/>
    </source>
</evidence>
<dbReference type="InterPro" id="IPR041464">
    <property type="entry name" value="TubC_N"/>
</dbReference>
<dbReference type="Gene3D" id="3.30.559.10">
    <property type="entry name" value="Chloramphenicol acetyltransferase-like domain"/>
    <property type="match status" value="1"/>
</dbReference>
<dbReference type="InterPro" id="IPR009081">
    <property type="entry name" value="PP-bd_ACP"/>
</dbReference>
<evidence type="ECO:0000313" key="5">
    <source>
        <dbReference type="Proteomes" id="UP000771797"/>
    </source>
</evidence>
<dbReference type="InterPro" id="IPR023213">
    <property type="entry name" value="CAT-like_dom_sf"/>
</dbReference>
<dbReference type="InterPro" id="IPR057737">
    <property type="entry name" value="Condensation_MtbB-like"/>
</dbReference>
<dbReference type="Pfam" id="PF18563">
    <property type="entry name" value="TubC_N"/>
    <property type="match status" value="1"/>
</dbReference>
<dbReference type="Gene3D" id="3.40.50.980">
    <property type="match status" value="2"/>
</dbReference>
<dbReference type="PROSITE" id="PS00455">
    <property type="entry name" value="AMP_BINDING"/>
    <property type="match status" value="1"/>
</dbReference>
<reference evidence="4 5" key="1">
    <citation type="submission" date="2012-09" db="EMBL/GenBank/DDBJ databases">
        <title>Genome Sequence of alkane-degrading Bacterium Alcanivorax sp. 6-D-6.</title>
        <authorList>
            <person name="Lai Q."/>
            <person name="Shao Z."/>
        </authorList>
    </citation>
    <scope>NUCLEOTIDE SEQUENCE [LARGE SCALE GENOMIC DNA]</scope>
    <source>
        <strain evidence="4 5">6-D-6</strain>
    </source>
</reference>
<dbReference type="Pfam" id="PF00550">
    <property type="entry name" value="PP-binding"/>
    <property type="match status" value="1"/>
</dbReference>
<accession>A0ABQ6YD40</accession>
<dbReference type="SUPFAM" id="SSF53335">
    <property type="entry name" value="S-adenosyl-L-methionine-dependent methyltransferases"/>
    <property type="match status" value="1"/>
</dbReference>
<sequence length="1829" mass="199213">MNANALIEELQGLGVELWAEQEQLRFRAPRGVLTEERLATLRSLKTQVVELLRGAAFDAVTADSEGRHEPFPLTEVQEAYLLGRNESFGFGGVACHGYLEAVYPALEPQVLEDAWNRLITRHDMLRAEVSADGYQRILPEVPHYRIAIADGRGWLPSELERHLQATRSEMDHRLYPIGQWPMFELRLTRTQGADILHFSLDALIADWASAGILFSELNQLIQGHGDTLSELEISFRDYVLAQRRMREGSAYRQARDYWLARLDDLPPAPQLPVLSSAAADKACFHRHHWRLPAGHWRALRQQATGYGLTASNVVLTAYVAVLRRWSRSPDFSLNLTLLNRQALHPQVHALVGDFTSVSLLAVRAADDLPFHRRAAALGEQLFADLDHRLFSGVEVIREIGRRHGQDAALMPVVFTSAIGLGGTGEAEIGCRLENGVTQTPQVFLDCQVRDDEGGLEVNWDVRQGVFPAGLVDDMWEAFQTLLLDLAGGEHWTATEPVVLPAWQTSTRARVNDTEAPVPDRLLHQAVLEQAARTPDADAVVAPGETLCYGDLVRRAGAVAGALRDQGCRAGDHVAIVMSKGVEQVVGVLGVLLAGAAYLPLDVTQPAKRRDKVLADAAVAAVLVQSSNRPRDLPEGLPVIEVDRLDATEGMPEVAGGDPDSLAYLIYTSGSTGDPKGVMITHRAALNTIEDINRRFDVTGTDRVLGLANLNFDLSVYDIFGPLSRGGGLVLPDAQRGADPSHWAECVIGHGVTLWNSVPAQLQMLTHYLDAEPAAMPSLRLALVSGDWVPLSLKANLHRHAPAADLVALGGATEAAIWSNYHRVATVDPEWTSVPYGLPLANQGFRVLDAGLRDRPVWVPGELYITGMGLATGYLGDAALTETRFFHHPVDGQRLYRTGDMARYLPSGELEFLGRDDGQVKIRGHRVELGEVEAALSAYPGVAAAVAVAAGNDKGDRTLLGFVEAKRGTTPHAASPPVDAARRLAGHQLKDTDTEHAADQVDALHRAALVSMLWLLREHGLFSDREKGVTPDQVLQALTVAPRHHWLVRRWLALLVAHGWLTGDDAGGYHLATELAADDMERSWRIVAERAAGREGGSAFVAYHEDHVARLPRLLSGEQNPFELLFPEGSQEPALALYRDDLIARYNNHAVAAFVNRVAVANERTEPLRVLEIGAGTGATTEAVVPMLDGCRVEYLFTDLSPFFLSAARQRWRALSWMRFGLFNLDQNYRAQGLAPNSMDVVICAGVLSSTRDPDAAVGRIAELLAPGGWLILTEPTREHPHIMLTQGFMMEPAGDRETGAAPFLSQDGWRDLLAGQGGEDVVCLPDASHPLSVWGMNMMAARFKADRAPLSCESIRQFLAERLPRYMIPSHLQVLDRLPLTANGKVDRSILSRWLPAPLMGEDTLAETPSDDPLEDSLGALWAAALGLPAIGRDDNFYDQGADSLVLARVAGQIRDTVPAAGDFTYDALLRQMLNEPTVAALAAVLRSAAEGDTATPVDGGAPAEVGTAQTRAGSNALIVPFGGGEGPVRVLFHAALGTMDYFQHLGRALAAQQVGPVIGLAVADAEQYVSIPHQELIGRVADDYARRLLDEGYHRFQLIGYCLGGLLAMEVSRRLLERGVEVIDLTLVDSIPMFINTDEELAFEAIFAPNLNLDPVKDVFGEGLNEADVYRAIETLMQRHERHIPAGAMAALDGDDGLRAVAGAVRRRSMIPQDQRLAEYARVAAGKAGVPVGPELIPALFRVCRHSMRAACFDPAPYVGDINYLRCKEQQSFGITAGVGHYAAPFWQNACLGVFNLIDVPGNHFSVIEPPHVETVAAHLAETLRRAL</sequence>
<dbReference type="Gene3D" id="3.30.559.30">
    <property type="entry name" value="Nonribosomal peptide synthetase, condensation domain"/>
    <property type="match status" value="1"/>
</dbReference>
<dbReference type="Gene3D" id="1.10.10.1830">
    <property type="entry name" value="Non-ribosomal peptide synthase, adenylation domain"/>
    <property type="match status" value="1"/>
</dbReference>
<dbReference type="SUPFAM" id="SSF53474">
    <property type="entry name" value="alpha/beta-Hydrolases"/>
    <property type="match status" value="1"/>
</dbReference>
<gene>
    <name evidence="4" type="ORF">A6D6_00546</name>
</gene>
<dbReference type="Pfam" id="PF08242">
    <property type="entry name" value="Methyltransf_12"/>
    <property type="match status" value="1"/>
</dbReference>
<dbReference type="InterPro" id="IPR029058">
    <property type="entry name" value="AB_hydrolase_fold"/>
</dbReference>
<dbReference type="InterPro" id="IPR029063">
    <property type="entry name" value="SAM-dependent_MTases_sf"/>
</dbReference>
<dbReference type="InterPro" id="IPR036736">
    <property type="entry name" value="ACP-like_sf"/>
</dbReference>
<dbReference type="InterPro" id="IPR020845">
    <property type="entry name" value="AMP-binding_CS"/>
</dbReference>
<dbReference type="InterPro" id="IPR000873">
    <property type="entry name" value="AMP-dep_synth/lig_dom"/>
</dbReference>
<dbReference type="Gene3D" id="2.30.38.10">
    <property type="entry name" value="Luciferase, Domain 3"/>
    <property type="match status" value="1"/>
</dbReference>
<dbReference type="InterPro" id="IPR010071">
    <property type="entry name" value="AA_adenyl_dom"/>
</dbReference>
<protein>
    <submittedName>
        <fullName evidence="4">Pyochelin synthetase F</fullName>
    </submittedName>
</protein>
<dbReference type="SUPFAM" id="SSF47336">
    <property type="entry name" value="ACP-like"/>
    <property type="match status" value="1"/>
</dbReference>
<dbReference type="SUPFAM" id="SSF56801">
    <property type="entry name" value="Acetyl-CoA synthetase-like"/>
    <property type="match status" value="1"/>
</dbReference>
<dbReference type="EMBL" id="AQPF01000002">
    <property type="protein sequence ID" value="KAF0808156.1"/>
    <property type="molecule type" value="Genomic_DNA"/>
</dbReference>
<dbReference type="InterPro" id="IPR013217">
    <property type="entry name" value="Methyltransf_12"/>
</dbReference>
<dbReference type="InterPro" id="IPR045851">
    <property type="entry name" value="AMP-bd_C_sf"/>
</dbReference>
<dbReference type="PANTHER" id="PTHR45527:SF10">
    <property type="entry name" value="PYOCHELIN SYNTHASE PCHF"/>
    <property type="match status" value="1"/>
</dbReference>
<evidence type="ECO:0000256" key="1">
    <source>
        <dbReference type="ARBA" id="ARBA00004924"/>
    </source>
</evidence>
<dbReference type="Gene3D" id="3.30.300.30">
    <property type="match status" value="2"/>
</dbReference>
<comment type="pathway">
    <text evidence="1">Siderophore biosynthesis.</text>
</comment>
<dbReference type="PROSITE" id="PS50075">
    <property type="entry name" value="CARRIER"/>
    <property type="match status" value="1"/>
</dbReference>
<dbReference type="Gene3D" id="1.10.1200.10">
    <property type="entry name" value="ACP-like"/>
    <property type="match status" value="1"/>
</dbReference>
<dbReference type="Pfam" id="PF00668">
    <property type="entry name" value="Condensation"/>
    <property type="match status" value="1"/>
</dbReference>
<evidence type="ECO:0000259" key="3">
    <source>
        <dbReference type="PROSITE" id="PS50075"/>
    </source>
</evidence>
<dbReference type="InterPro" id="IPR001031">
    <property type="entry name" value="Thioesterase"/>
</dbReference>
<dbReference type="Proteomes" id="UP000771797">
    <property type="component" value="Unassembled WGS sequence"/>
</dbReference>
<dbReference type="Pfam" id="PF00975">
    <property type="entry name" value="Thioesterase"/>
    <property type="match status" value="1"/>
</dbReference>
<dbReference type="Gene3D" id="3.40.50.1820">
    <property type="entry name" value="alpha/beta hydrolase"/>
    <property type="match status" value="1"/>
</dbReference>
<proteinExistence type="predicted"/>
<evidence type="ECO:0000313" key="4">
    <source>
        <dbReference type="EMBL" id="KAF0808156.1"/>
    </source>
</evidence>